<protein>
    <submittedName>
        <fullName evidence="2">Acetyltransferase, ribosomal protein N-acetylase</fullName>
    </submittedName>
</protein>
<evidence type="ECO:0000313" key="2">
    <source>
        <dbReference type="EMBL" id="EHY87399.1"/>
    </source>
</evidence>
<keyword evidence="3" id="KW-1185">Reference proteome</keyword>
<dbReference type="EMBL" id="CM001466">
    <property type="protein sequence ID" value="EHY87399.1"/>
    <property type="molecule type" value="Genomic_DNA"/>
</dbReference>
<keyword evidence="2" id="KW-0689">Ribosomal protein</keyword>
<dbReference type="Proteomes" id="UP000004705">
    <property type="component" value="Chromosome"/>
</dbReference>
<dbReference type="GO" id="GO:0005840">
    <property type="term" value="C:ribosome"/>
    <property type="evidence" value="ECO:0007669"/>
    <property type="project" value="UniProtKB-KW"/>
</dbReference>
<accession>H8G8G5</accession>
<dbReference type="InterPro" id="IPR000182">
    <property type="entry name" value="GNAT_dom"/>
</dbReference>
<dbReference type="RefSeq" id="WP_005438167.1">
    <property type="nucleotide sequence ID" value="NZ_CM001466.1"/>
</dbReference>
<sequence length="184" mass="20726">MTVFCATERMVLRRFTPADEAALVTLHGDADVMRFVGNGRPVPGEVVRRETLPAILADYGRLGGLGLFAAESRVDATFLGWFEFRPRHPASRDDVELGYRLHRAQWGRGLATEGARTLLRRGFTDLAVRRVHATTMAVNHASRRVLEKAGLRYVRTVHEDWPEPIAGAEHGDVEYELLRAHWRG</sequence>
<dbReference type="AlphaFoldDB" id="H8G8G5"/>
<evidence type="ECO:0000259" key="1">
    <source>
        <dbReference type="PROSITE" id="PS51186"/>
    </source>
</evidence>
<dbReference type="PANTHER" id="PTHR43792:SF1">
    <property type="entry name" value="N-ACETYLTRANSFERASE DOMAIN-CONTAINING PROTEIN"/>
    <property type="match status" value="1"/>
</dbReference>
<dbReference type="Pfam" id="PF13302">
    <property type="entry name" value="Acetyltransf_3"/>
    <property type="match status" value="1"/>
</dbReference>
<reference evidence="2 3" key="1">
    <citation type="journal article" date="2012" name="Stand. Genomic Sci.">
        <title>Genome sequence of the soil bacterium Saccharomonospora azurea type strain (NA-128(T)).</title>
        <authorList>
            <person name="Klenk H.P."/>
            <person name="Held B."/>
            <person name="Lucas S."/>
            <person name="Lapidus A."/>
            <person name="Copeland A."/>
            <person name="Hammon N."/>
            <person name="Pitluck S."/>
            <person name="Goodwin L.A."/>
            <person name="Han C."/>
            <person name="Tapia R."/>
            <person name="Brambilla E.M."/>
            <person name="Potter G."/>
            <person name="Land M."/>
            <person name="Ivanova N."/>
            <person name="Rohde M."/>
            <person name="Goker M."/>
            <person name="Detter J.C."/>
            <person name="Kyrpides N.C."/>
            <person name="Woyke T."/>
        </authorList>
    </citation>
    <scope>NUCLEOTIDE SEQUENCE [LARGE SCALE GENOMIC DNA]</scope>
    <source>
        <strain evidence="2 3">NA-128</strain>
    </source>
</reference>
<gene>
    <name evidence="2" type="ORF">SacazDRAFT_00426</name>
</gene>
<organism evidence="2 3">
    <name type="scientific">Saccharomonospora azurea NA-128</name>
    <dbReference type="NCBI Taxonomy" id="882081"/>
    <lineage>
        <taxon>Bacteria</taxon>
        <taxon>Bacillati</taxon>
        <taxon>Actinomycetota</taxon>
        <taxon>Actinomycetes</taxon>
        <taxon>Pseudonocardiales</taxon>
        <taxon>Pseudonocardiaceae</taxon>
        <taxon>Saccharomonospora</taxon>
    </lineage>
</organism>
<evidence type="ECO:0000313" key="3">
    <source>
        <dbReference type="Proteomes" id="UP000004705"/>
    </source>
</evidence>
<feature type="domain" description="N-acetyltransferase" evidence="1">
    <location>
        <begin position="10"/>
        <end position="180"/>
    </location>
</feature>
<dbReference type="HOGENOM" id="CLU_013985_3_1_11"/>
<dbReference type="GO" id="GO:0016747">
    <property type="term" value="F:acyltransferase activity, transferring groups other than amino-acyl groups"/>
    <property type="evidence" value="ECO:0007669"/>
    <property type="project" value="InterPro"/>
</dbReference>
<dbReference type="InterPro" id="IPR016181">
    <property type="entry name" value="Acyl_CoA_acyltransferase"/>
</dbReference>
<dbReference type="SUPFAM" id="SSF55729">
    <property type="entry name" value="Acyl-CoA N-acyltransferases (Nat)"/>
    <property type="match status" value="1"/>
</dbReference>
<dbReference type="PROSITE" id="PS51186">
    <property type="entry name" value="GNAT"/>
    <property type="match status" value="1"/>
</dbReference>
<proteinExistence type="predicted"/>
<dbReference type="Gene3D" id="3.40.630.30">
    <property type="match status" value="1"/>
</dbReference>
<dbReference type="OrthoDB" id="3533156at2"/>
<dbReference type="PANTHER" id="PTHR43792">
    <property type="entry name" value="GNAT FAMILY, PUTATIVE (AFU_ORTHOLOGUE AFUA_3G00765)-RELATED-RELATED"/>
    <property type="match status" value="1"/>
</dbReference>
<dbReference type="InterPro" id="IPR051531">
    <property type="entry name" value="N-acetyltransferase"/>
</dbReference>
<name>H8G8G5_9PSEU</name>
<keyword evidence="2" id="KW-0687">Ribonucleoprotein</keyword>